<evidence type="ECO:0000313" key="9">
    <source>
        <dbReference type="Proteomes" id="UP000092573"/>
    </source>
</evidence>
<evidence type="ECO:0000256" key="2">
    <source>
        <dbReference type="ARBA" id="ARBA00022475"/>
    </source>
</evidence>
<comment type="subcellular location">
    <subcellularLocation>
        <location evidence="1 6">Cell membrane</location>
        <topology evidence="1 6">Multi-pass membrane protein</topology>
    </subcellularLocation>
</comment>
<evidence type="ECO:0000313" key="8">
    <source>
        <dbReference type="EMBL" id="ANS74278.1"/>
    </source>
</evidence>
<evidence type="ECO:0000256" key="3">
    <source>
        <dbReference type="ARBA" id="ARBA00022692"/>
    </source>
</evidence>
<accession>A0A1B1MYL9</accession>
<dbReference type="InterPro" id="IPR032816">
    <property type="entry name" value="VTT_dom"/>
</dbReference>
<comment type="similarity">
    <text evidence="6">Belongs to the TVP38/TMEM64 family.</text>
</comment>
<dbReference type="KEGG" id="pyg:AWM70_06500"/>
<feature type="transmembrane region" description="Helical" evidence="6">
    <location>
        <begin position="48"/>
        <end position="71"/>
    </location>
</feature>
<name>A0A1B1MYL9_9BACL</name>
<evidence type="ECO:0000256" key="4">
    <source>
        <dbReference type="ARBA" id="ARBA00022989"/>
    </source>
</evidence>
<keyword evidence="2 6" id="KW-1003">Cell membrane</keyword>
<keyword evidence="5 6" id="KW-0472">Membrane</keyword>
<dbReference type="AlphaFoldDB" id="A0A1B1MYL9"/>
<evidence type="ECO:0000259" key="7">
    <source>
        <dbReference type="Pfam" id="PF09335"/>
    </source>
</evidence>
<dbReference type="InterPro" id="IPR015414">
    <property type="entry name" value="TMEM64"/>
</dbReference>
<keyword evidence="3 6" id="KW-0812">Transmembrane</keyword>
<keyword evidence="9" id="KW-1185">Reference proteome</keyword>
<evidence type="ECO:0000256" key="1">
    <source>
        <dbReference type="ARBA" id="ARBA00004651"/>
    </source>
</evidence>
<feature type="transmembrane region" description="Helical" evidence="6">
    <location>
        <begin position="91"/>
        <end position="112"/>
    </location>
</feature>
<gene>
    <name evidence="8" type="ORF">AWM70_06500</name>
</gene>
<dbReference type="Pfam" id="PF09335">
    <property type="entry name" value="VTT_dom"/>
    <property type="match status" value="1"/>
</dbReference>
<dbReference type="PANTHER" id="PTHR12677:SF59">
    <property type="entry name" value="GOLGI APPARATUS MEMBRANE PROTEIN TVP38-RELATED"/>
    <property type="match status" value="1"/>
</dbReference>
<dbReference type="OrthoDB" id="9812980at2"/>
<feature type="transmembrane region" description="Helical" evidence="6">
    <location>
        <begin position="163"/>
        <end position="186"/>
    </location>
</feature>
<protein>
    <recommendedName>
        <fullName evidence="6">TVP38/TMEM64 family membrane protein</fullName>
    </recommendedName>
</protein>
<proteinExistence type="inferred from homology"/>
<feature type="domain" description="VTT" evidence="7">
    <location>
        <begin position="71"/>
        <end position="180"/>
    </location>
</feature>
<organism evidence="8 9">
    <name type="scientific">Paenibacillus yonginensis</name>
    <dbReference type="NCBI Taxonomy" id="1462996"/>
    <lineage>
        <taxon>Bacteria</taxon>
        <taxon>Bacillati</taxon>
        <taxon>Bacillota</taxon>
        <taxon>Bacilli</taxon>
        <taxon>Bacillales</taxon>
        <taxon>Paenibacillaceae</taxon>
        <taxon>Paenibacillus</taxon>
    </lineage>
</organism>
<sequence length="222" mass="24374">MDNNRNGKVGMTGVKWISAFSLLLILAAIVYVAYLIKTGQYAKVMNSVQQLGILGIVAGVFIQAVLNMLPVPGEFSALLLLEVYGPVWGGVYAWIGGIVGSIGGFYLTRWVAKPHVGAVKPALDKMEEWLNRYGDLGLLMIRFVPFVPYHIVNYAAGLLKVGLWGFAWTTAVGILPYSIAMSCLYAGMRNSPWVWAFVLGIGIAAAVWLFFSRRKNVVLDRK</sequence>
<reference evidence="8 9" key="1">
    <citation type="submission" date="2016-01" db="EMBL/GenBank/DDBJ databases">
        <title>Complete Genome Sequence of Paenibacillus yonginensis DCY84, a novel Plant Growth-Promoting Bacteria with Elicitation of Induced Systemic Resistance.</title>
        <authorList>
            <person name="Kim Y.J."/>
            <person name="Yang D.C."/>
            <person name="Sukweenadhi J."/>
        </authorList>
    </citation>
    <scope>NUCLEOTIDE SEQUENCE [LARGE SCALE GENOMIC DNA]</scope>
    <source>
        <strain evidence="8 9">DCY84</strain>
    </source>
</reference>
<dbReference type="RefSeq" id="WP_068694873.1">
    <property type="nucleotide sequence ID" value="NZ_CP014167.1"/>
</dbReference>
<dbReference type="PANTHER" id="PTHR12677">
    <property type="entry name" value="GOLGI APPARATUS MEMBRANE PROTEIN TVP38-RELATED"/>
    <property type="match status" value="1"/>
</dbReference>
<feature type="transmembrane region" description="Helical" evidence="6">
    <location>
        <begin position="193"/>
        <end position="211"/>
    </location>
</feature>
<evidence type="ECO:0000256" key="5">
    <source>
        <dbReference type="ARBA" id="ARBA00023136"/>
    </source>
</evidence>
<dbReference type="EMBL" id="CP014167">
    <property type="protein sequence ID" value="ANS74278.1"/>
    <property type="molecule type" value="Genomic_DNA"/>
</dbReference>
<evidence type="ECO:0000256" key="6">
    <source>
        <dbReference type="RuleBase" id="RU366058"/>
    </source>
</evidence>
<keyword evidence="4 6" id="KW-1133">Transmembrane helix</keyword>
<feature type="transmembrane region" description="Helical" evidence="6">
    <location>
        <begin position="16"/>
        <end position="36"/>
    </location>
</feature>
<dbReference type="Proteomes" id="UP000092573">
    <property type="component" value="Chromosome"/>
</dbReference>
<dbReference type="GO" id="GO:0005886">
    <property type="term" value="C:plasma membrane"/>
    <property type="evidence" value="ECO:0007669"/>
    <property type="project" value="UniProtKB-SubCell"/>
</dbReference>
<dbReference type="STRING" id="1462996.AWM70_06500"/>